<comment type="subcellular location">
    <subcellularLocation>
        <location evidence="1">Cell inner membrane</location>
        <topology evidence="1">Lipid-anchor</topology>
    </subcellularLocation>
</comment>
<dbReference type="EMBL" id="JAVSKO010000004">
    <property type="protein sequence ID" value="MDT3468331.1"/>
    <property type="molecule type" value="Genomic_DNA"/>
</dbReference>
<dbReference type="AlphaFoldDB" id="A0AAJ2MUI8"/>
<dbReference type="Gene3D" id="1.10.287.470">
    <property type="entry name" value="Helix hairpin bin"/>
    <property type="match status" value="1"/>
</dbReference>
<dbReference type="Pfam" id="PF25876">
    <property type="entry name" value="HH_MFP_RND"/>
    <property type="match status" value="1"/>
</dbReference>
<reference evidence="6" key="1">
    <citation type="submission" date="2023-07" db="EMBL/GenBank/DDBJ databases">
        <title>Comparative genomics of clinical Stenotrophomonas maltophilia isolates reveals regions of diversity which correlate with colonization and persistence in vivo.</title>
        <authorList>
            <person name="Mcdaniel M.S."/>
            <person name="Swords W.E."/>
            <person name="Sumpter N.A."/>
            <person name="Lindgren N.R."/>
            <person name="Billiot C.E."/>
        </authorList>
    </citation>
    <scope>NUCLEOTIDE SEQUENCE</scope>
    <source>
        <strain evidence="6">Ism4</strain>
    </source>
</reference>
<dbReference type="InterPro" id="IPR058626">
    <property type="entry name" value="MdtA-like_b-barrel"/>
</dbReference>
<dbReference type="InterPro" id="IPR058627">
    <property type="entry name" value="MdtA-like_C"/>
</dbReference>
<dbReference type="Proteomes" id="UP001251948">
    <property type="component" value="Unassembled WGS sequence"/>
</dbReference>
<evidence type="ECO:0000259" key="5">
    <source>
        <dbReference type="Pfam" id="PF25967"/>
    </source>
</evidence>
<dbReference type="PANTHER" id="PTHR30158:SF24">
    <property type="entry name" value="HLYD FAMILY SECRETION PROTEIN"/>
    <property type="match status" value="1"/>
</dbReference>
<dbReference type="NCBIfam" id="TIGR01730">
    <property type="entry name" value="RND_mfp"/>
    <property type="match status" value="1"/>
</dbReference>
<dbReference type="InterPro" id="IPR058624">
    <property type="entry name" value="MdtA-like_HH"/>
</dbReference>
<dbReference type="RefSeq" id="WP_312562472.1">
    <property type="nucleotide sequence ID" value="NZ_JAVSKO010000004.1"/>
</dbReference>
<evidence type="ECO:0000313" key="6">
    <source>
        <dbReference type="EMBL" id="MDT3468331.1"/>
    </source>
</evidence>
<dbReference type="GO" id="GO:0022857">
    <property type="term" value="F:transmembrane transporter activity"/>
    <property type="evidence" value="ECO:0007669"/>
    <property type="project" value="InterPro"/>
</dbReference>
<dbReference type="Gene3D" id="2.40.50.100">
    <property type="match status" value="1"/>
</dbReference>
<dbReference type="GO" id="GO:0046677">
    <property type="term" value="P:response to antibiotic"/>
    <property type="evidence" value="ECO:0007669"/>
    <property type="project" value="TreeGrafter"/>
</dbReference>
<feature type="domain" description="Multidrug resistance protein MdtA-like C-terminal permuted SH3" evidence="5">
    <location>
        <begin position="212"/>
        <end position="270"/>
    </location>
</feature>
<comment type="caution">
    <text evidence="6">The sequence shown here is derived from an EMBL/GenBank/DDBJ whole genome shotgun (WGS) entry which is preliminary data.</text>
</comment>
<proteinExistence type="inferred from homology"/>
<accession>A0AAJ2MUI8</accession>
<dbReference type="SUPFAM" id="SSF111369">
    <property type="entry name" value="HlyD-like secretion proteins"/>
    <property type="match status" value="1"/>
</dbReference>
<organism evidence="6 7">
    <name type="scientific">Stenotrophomonas maltophilia</name>
    <name type="common">Pseudomonas maltophilia</name>
    <name type="synonym">Xanthomonas maltophilia</name>
    <dbReference type="NCBI Taxonomy" id="40324"/>
    <lineage>
        <taxon>Bacteria</taxon>
        <taxon>Pseudomonadati</taxon>
        <taxon>Pseudomonadota</taxon>
        <taxon>Gammaproteobacteria</taxon>
        <taxon>Lysobacterales</taxon>
        <taxon>Lysobacteraceae</taxon>
        <taxon>Stenotrophomonas</taxon>
        <taxon>Stenotrophomonas maltophilia group</taxon>
    </lineage>
</organism>
<name>A0AAJ2MUI8_STEMA</name>
<evidence type="ECO:0000256" key="1">
    <source>
        <dbReference type="ARBA" id="ARBA00004519"/>
    </source>
</evidence>
<evidence type="ECO:0000313" key="7">
    <source>
        <dbReference type="Proteomes" id="UP001251948"/>
    </source>
</evidence>
<dbReference type="GO" id="GO:0005886">
    <property type="term" value="C:plasma membrane"/>
    <property type="evidence" value="ECO:0007669"/>
    <property type="project" value="TreeGrafter"/>
</dbReference>
<dbReference type="GO" id="GO:0030313">
    <property type="term" value="C:cell envelope"/>
    <property type="evidence" value="ECO:0007669"/>
    <property type="project" value="UniProtKB-SubCell"/>
</dbReference>
<evidence type="ECO:0000259" key="3">
    <source>
        <dbReference type="Pfam" id="PF25876"/>
    </source>
</evidence>
<dbReference type="Gene3D" id="2.40.420.20">
    <property type="match status" value="1"/>
</dbReference>
<dbReference type="Gene3D" id="2.40.30.170">
    <property type="match status" value="1"/>
</dbReference>
<dbReference type="Pfam" id="PF25944">
    <property type="entry name" value="Beta-barrel_RND"/>
    <property type="match status" value="1"/>
</dbReference>
<evidence type="ECO:0000256" key="2">
    <source>
        <dbReference type="ARBA" id="ARBA00009477"/>
    </source>
</evidence>
<evidence type="ECO:0000259" key="4">
    <source>
        <dbReference type="Pfam" id="PF25944"/>
    </source>
</evidence>
<comment type="similarity">
    <text evidence="2">Belongs to the membrane fusion protein (MFP) (TC 8.A.1) family.</text>
</comment>
<feature type="domain" description="Multidrug resistance protein MdtA-like beta-barrel" evidence="4">
    <location>
        <begin position="122"/>
        <end position="203"/>
    </location>
</feature>
<protein>
    <submittedName>
        <fullName evidence="6">Efflux RND transporter periplasmic adaptor subunit</fullName>
    </submittedName>
</protein>
<gene>
    <name evidence="6" type="ORF">ROV92_10035</name>
</gene>
<sequence length="307" mass="31933">MFLIDARPFKAAEAEARARLASAQSAFVLARSDLKRAEGLSGEDALSANELDRLRAAAKSAEAATAAAEAQLTQRSLELEWTTVVAPISGRVSDRRVDVGNLVMGGAGDAATLLTTIQSADPIYFSFDASEALHLKAKRDAGNGGAATRAQIRLQDEASYSWEGTIDFTDNALDPRSGTIRGRATVANPDGFLSPGMFGSMRLANAGSVKTLLVPDAAVQTDLARKVVLVVGKDNKVVAKQVQPGPLVDGLRVIRNGLAASDQVVITGMQFATAGSVVAPQKGEVKPRALAAKAQAAPAAAQATLDR</sequence>
<dbReference type="Pfam" id="PF25967">
    <property type="entry name" value="RND-MFP_C"/>
    <property type="match status" value="1"/>
</dbReference>
<dbReference type="InterPro" id="IPR006143">
    <property type="entry name" value="RND_pump_MFP"/>
</dbReference>
<dbReference type="PANTHER" id="PTHR30158">
    <property type="entry name" value="ACRA/E-RELATED COMPONENT OF DRUG EFFLUX TRANSPORTER"/>
    <property type="match status" value="1"/>
</dbReference>
<feature type="domain" description="Multidrug resistance protein MdtA-like alpha-helical hairpin" evidence="3">
    <location>
        <begin position="13"/>
        <end position="82"/>
    </location>
</feature>